<feature type="region of interest" description="Disordered" evidence="1">
    <location>
        <begin position="23"/>
        <end position="77"/>
    </location>
</feature>
<dbReference type="Proteomes" id="UP000499080">
    <property type="component" value="Unassembled WGS sequence"/>
</dbReference>
<dbReference type="OrthoDB" id="6437743at2759"/>
<dbReference type="AlphaFoldDB" id="A0A4Y2IXI6"/>
<feature type="compositionally biased region" description="Basic and acidic residues" evidence="1">
    <location>
        <begin position="29"/>
        <end position="42"/>
    </location>
</feature>
<accession>A0A4Y2IXI6</accession>
<evidence type="ECO:0000313" key="3">
    <source>
        <dbReference type="Proteomes" id="UP000499080"/>
    </source>
</evidence>
<proteinExistence type="predicted"/>
<keyword evidence="3" id="KW-1185">Reference proteome</keyword>
<organism evidence="2 3">
    <name type="scientific">Araneus ventricosus</name>
    <name type="common">Orbweaver spider</name>
    <name type="synonym">Epeira ventricosa</name>
    <dbReference type="NCBI Taxonomy" id="182803"/>
    <lineage>
        <taxon>Eukaryota</taxon>
        <taxon>Metazoa</taxon>
        <taxon>Ecdysozoa</taxon>
        <taxon>Arthropoda</taxon>
        <taxon>Chelicerata</taxon>
        <taxon>Arachnida</taxon>
        <taxon>Araneae</taxon>
        <taxon>Araneomorphae</taxon>
        <taxon>Entelegynae</taxon>
        <taxon>Araneoidea</taxon>
        <taxon>Araneidae</taxon>
        <taxon>Araneus</taxon>
    </lineage>
</organism>
<dbReference type="EMBL" id="BGPR01003017">
    <property type="protein sequence ID" value="GBM82527.1"/>
    <property type="molecule type" value="Genomic_DNA"/>
</dbReference>
<gene>
    <name evidence="2" type="ORF">AVEN_29319_1</name>
</gene>
<name>A0A4Y2IXI6_ARAVE</name>
<protein>
    <submittedName>
        <fullName evidence="2">Uncharacterized protein</fullName>
    </submittedName>
</protein>
<feature type="compositionally biased region" description="Basic and acidic residues" evidence="1">
    <location>
        <begin position="49"/>
        <end position="59"/>
    </location>
</feature>
<evidence type="ECO:0000256" key="1">
    <source>
        <dbReference type="SAM" id="MobiDB-lite"/>
    </source>
</evidence>
<evidence type="ECO:0000313" key="2">
    <source>
        <dbReference type="EMBL" id="GBM82527.1"/>
    </source>
</evidence>
<reference evidence="2 3" key="1">
    <citation type="journal article" date="2019" name="Sci. Rep.">
        <title>Orb-weaving spider Araneus ventricosus genome elucidates the spidroin gene catalogue.</title>
        <authorList>
            <person name="Kono N."/>
            <person name="Nakamura H."/>
            <person name="Ohtoshi R."/>
            <person name="Moran D.A.P."/>
            <person name="Shinohara A."/>
            <person name="Yoshida Y."/>
            <person name="Fujiwara M."/>
            <person name="Mori M."/>
            <person name="Tomita M."/>
            <person name="Arakawa K."/>
        </authorList>
    </citation>
    <scope>NUCLEOTIDE SEQUENCE [LARGE SCALE GENOMIC DNA]</scope>
</reference>
<comment type="caution">
    <text evidence="2">The sequence shown here is derived from an EMBL/GenBank/DDBJ whole genome shotgun (WGS) entry which is preliminary data.</text>
</comment>
<sequence length="117" mass="13627">MPLNLRTNENILYKKCGNKLSASWTTESEDQREHRLQKRREQASTSRAAESEEQREHHLQTKRIKLTHRGQLNQRTNENIVFKQNGLRLGHRGHLKGIPTYVSKAFITILGKTIVNI</sequence>